<dbReference type="NCBIfam" id="TIGR01891">
    <property type="entry name" value="amidohydrolases"/>
    <property type="match status" value="1"/>
</dbReference>
<evidence type="ECO:0000259" key="3">
    <source>
        <dbReference type="Pfam" id="PF07687"/>
    </source>
</evidence>
<keyword evidence="1 4" id="KW-0378">Hydrolase</keyword>
<dbReference type="Proteomes" id="UP000198983">
    <property type="component" value="Chromosome I"/>
</dbReference>
<feature type="binding site" evidence="2">
    <location>
        <position position="118"/>
    </location>
    <ligand>
        <name>Mn(2+)</name>
        <dbReference type="ChEBI" id="CHEBI:29035"/>
        <label>2</label>
    </ligand>
</feature>
<dbReference type="RefSeq" id="WP_092653016.1">
    <property type="nucleotide sequence ID" value="NZ_LT629732.1"/>
</dbReference>
<protein>
    <submittedName>
        <fullName evidence="4">Hippurate hydrolase</fullName>
    </submittedName>
</protein>
<dbReference type="SUPFAM" id="SSF53187">
    <property type="entry name" value="Zn-dependent exopeptidases"/>
    <property type="match status" value="1"/>
</dbReference>
<dbReference type="SUPFAM" id="SSF55031">
    <property type="entry name" value="Bacterial exopeptidase dimerisation domain"/>
    <property type="match status" value="1"/>
</dbReference>
<evidence type="ECO:0000256" key="1">
    <source>
        <dbReference type="ARBA" id="ARBA00022801"/>
    </source>
</evidence>
<accession>A0A1H1R3Q2</accession>
<dbReference type="PIRSF" id="PIRSF005962">
    <property type="entry name" value="Pept_M20D_amidohydro"/>
    <property type="match status" value="1"/>
</dbReference>
<dbReference type="GO" id="GO:0046872">
    <property type="term" value="F:metal ion binding"/>
    <property type="evidence" value="ECO:0007669"/>
    <property type="project" value="UniProtKB-KW"/>
</dbReference>
<dbReference type="Pfam" id="PF07687">
    <property type="entry name" value="M20_dimer"/>
    <property type="match status" value="1"/>
</dbReference>
<dbReference type="PANTHER" id="PTHR11014:SF63">
    <property type="entry name" value="METALLOPEPTIDASE, PUTATIVE (AFU_ORTHOLOGUE AFUA_6G09600)-RELATED"/>
    <property type="match status" value="1"/>
</dbReference>
<dbReference type="Gene3D" id="3.30.70.360">
    <property type="match status" value="1"/>
</dbReference>
<dbReference type="OrthoDB" id="9777385at2"/>
<keyword evidence="5" id="KW-1185">Reference proteome</keyword>
<dbReference type="InterPro" id="IPR036264">
    <property type="entry name" value="Bact_exopeptidase_dim_dom"/>
</dbReference>
<feature type="domain" description="Peptidase M20 dimerisation" evidence="3">
    <location>
        <begin position="201"/>
        <end position="297"/>
    </location>
</feature>
<evidence type="ECO:0000256" key="2">
    <source>
        <dbReference type="PIRSR" id="PIRSR005962-1"/>
    </source>
</evidence>
<evidence type="ECO:0000313" key="5">
    <source>
        <dbReference type="Proteomes" id="UP000198983"/>
    </source>
</evidence>
<name>A0A1H1R3Q2_9ACTN</name>
<dbReference type="InterPro" id="IPR017439">
    <property type="entry name" value="Amidohydrolase"/>
</dbReference>
<dbReference type="Pfam" id="PF01546">
    <property type="entry name" value="Peptidase_M20"/>
    <property type="match status" value="1"/>
</dbReference>
<dbReference type="STRING" id="117157.SAMN04489717_2264"/>
<dbReference type="Gene3D" id="3.40.630.10">
    <property type="entry name" value="Zn peptidases"/>
    <property type="match status" value="1"/>
</dbReference>
<dbReference type="AlphaFoldDB" id="A0A1H1R3Q2"/>
<dbReference type="GO" id="GO:0019877">
    <property type="term" value="P:diaminopimelate biosynthetic process"/>
    <property type="evidence" value="ECO:0007669"/>
    <property type="project" value="UniProtKB-ARBA"/>
</dbReference>
<dbReference type="FunFam" id="3.30.70.360:FF:000001">
    <property type="entry name" value="N-acetyldiaminopimelate deacetylase"/>
    <property type="match status" value="1"/>
</dbReference>
<comment type="cofactor">
    <cofactor evidence="2">
        <name>Mn(2+)</name>
        <dbReference type="ChEBI" id="CHEBI:29035"/>
    </cofactor>
    <text evidence="2">The Mn(2+) ion enhances activity.</text>
</comment>
<dbReference type="InterPro" id="IPR011650">
    <property type="entry name" value="Peptidase_M20_dimer"/>
</dbReference>
<dbReference type="InterPro" id="IPR002933">
    <property type="entry name" value="Peptidase_M20"/>
</dbReference>
<dbReference type="PANTHER" id="PTHR11014">
    <property type="entry name" value="PEPTIDASE M20 FAMILY MEMBER"/>
    <property type="match status" value="1"/>
</dbReference>
<organism evidence="4 5">
    <name type="scientific">Actinopolymorpha singaporensis</name>
    <dbReference type="NCBI Taxonomy" id="117157"/>
    <lineage>
        <taxon>Bacteria</taxon>
        <taxon>Bacillati</taxon>
        <taxon>Actinomycetota</taxon>
        <taxon>Actinomycetes</taxon>
        <taxon>Propionibacteriales</taxon>
        <taxon>Actinopolymorphaceae</taxon>
        <taxon>Actinopolymorpha</taxon>
    </lineage>
</organism>
<evidence type="ECO:0000313" key="4">
    <source>
        <dbReference type="EMBL" id="SDS30378.1"/>
    </source>
</evidence>
<gene>
    <name evidence="4" type="ORF">SAMN04489717_2264</name>
</gene>
<keyword evidence="2" id="KW-0479">Metal-binding</keyword>
<proteinExistence type="predicted"/>
<keyword evidence="2" id="KW-0464">Manganese</keyword>
<feature type="binding site" evidence="2">
    <location>
        <position position="116"/>
    </location>
    <ligand>
        <name>Mn(2+)</name>
        <dbReference type="ChEBI" id="CHEBI:29035"/>
        <label>2</label>
    </ligand>
</feature>
<reference evidence="4 5" key="1">
    <citation type="submission" date="2016-10" db="EMBL/GenBank/DDBJ databases">
        <authorList>
            <person name="de Groot N.N."/>
        </authorList>
    </citation>
    <scope>NUCLEOTIDE SEQUENCE [LARGE SCALE GENOMIC DNA]</scope>
    <source>
        <strain evidence="4 5">DSM 22024</strain>
    </source>
</reference>
<feature type="binding site" evidence="2">
    <location>
        <position position="152"/>
    </location>
    <ligand>
        <name>Mn(2+)</name>
        <dbReference type="ChEBI" id="CHEBI:29035"/>
        <label>2</label>
    </ligand>
</feature>
<dbReference type="GO" id="GO:0050118">
    <property type="term" value="F:N-acetyldiaminopimelate deacetylase activity"/>
    <property type="evidence" value="ECO:0007669"/>
    <property type="project" value="UniProtKB-ARBA"/>
</dbReference>
<sequence>MAGSSALGPVLAGLSDIRGWQEDFYRDLHQHPELSHHERRTAGKIGERLSRTGFDVHDGVGNTGVVGLLRNGNGPTVLLRADMDALPVRETTGLSYASTATATDASGNEVPVAHACGHDLHVACLIGAATLLANSTGQWNGSLIALFQPAEETGDGAAGMIDDGLAHLIPTPDVALAQHVLPAPAGVLGPCSGPVLSAADSMRITVHGHGGHGSMPQATVDPVVLAATIVVRLQTIVSRETPPGETAVLTVGSIHAGTKSNIIPDSAELQLNVRTYSEQTRRRVLDAIRRIVSAECEASGCPQEPEFELFDRFPLTSNDPTVTDRVRRAFTEVFGDKVRTMELQTASEDFSDIPSAMGVPYTYWGLGGIEEEAYQRAAAAGRISQDVPVNHSPKFAPVIQPTLDVGTQALVVAAMAWLAG</sequence>
<dbReference type="EMBL" id="LT629732">
    <property type="protein sequence ID" value="SDS30378.1"/>
    <property type="molecule type" value="Genomic_DNA"/>
</dbReference>
<feature type="binding site" evidence="2">
    <location>
        <position position="179"/>
    </location>
    <ligand>
        <name>Mn(2+)</name>
        <dbReference type="ChEBI" id="CHEBI:29035"/>
        <label>2</label>
    </ligand>
</feature>